<gene>
    <name evidence="6" type="ORF">ZEAMMB73_Zm00001d003368</name>
</gene>
<evidence type="ECO:0000256" key="2">
    <source>
        <dbReference type="ARBA" id="ARBA00023175"/>
    </source>
</evidence>
<dbReference type="PANTHER" id="PTHR47972">
    <property type="entry name" value="KINESIN-LIKE PROTEIN KLP-3"/>
    <property type="match status" value="1"/>
</dbReference>
<feature type="compositionally biased region" description="Basic and acidic residues" evidence="5">
    <location>
        <begin position="958"/>
        <end position="969"/>
    </location>
</feature>
<keyword evidence="2 3" id="KW-0505">Motor protein</keyword>
<dbReference type="FunFam" id="1.10.418.10:FF:000117">
    <property type="entry name" value="p-loop nucleoside triphosphate hydrolase superfamily protein with CH (Calponin Homology) domain"/>
    <property type="match status" value="1"/>
</dbReference>
<evidence type="ECO:0000256" key="3">
    <source>
        <dbReference type="PROSITE-ProRule" id="PRU00283"/>
    </source>
</evidence>
<protein>
    <submittedName>
        <fullName evidence="6">Kinesin KP1</fullName>
    </submittedName>
</protein>
<feature type="compositionally biased region" description="Basic and acidic residues" evidence="5">
    <location>
        <begin position="912"/>
        <end position="921"/>
    </location>
</feature>
<feature type="binding site" evidence="3">
    <location>
        <begin position="498"/>
        <end position="505"/>
    </location>
    <ligand>
        <name>ATP</name>
        <dbReference type="ChEBI" id="CHEBI:30616"/>
    </ligand>
</feature>
<feature type="region of interest" description="Disordered" evidence="5">
    <location>
        <begin position="33"/>
        <end position="78"/>
    </location>
</feature>
<feature type="region of interest" description="Disordered" evidence="5">
    <location>
        <begin position="891"/>
        <end position="1057"/>
    </location>
</feature>
<feature type="compositionally biased region" description="Basic and acidic residues" evidence="5">
    <location>
        <begin position="1011"/>
        <end position="1023"/>
    </location>
</feature>
<dbReference type="GO" id="GO:0005874">
    <property type="term" value="C:microtubule"/>
    <property type="evidence" value="ECO:0007669"/>
    <property type="project" value="UniProtKB-KW"/>
</dbReference>
<evidence type="ECO:0000256" key="1">
    <source>
        <dbReference type="ARBA" id="ARBA00022701"/>
    </source>
</evidence>
<evidence type="ECO:0000256" key="5">
    <source>
        <dbReference type="SAM" id="MobiDB-lite"/>
    </source>
</evidence>
<dbReference type="STRING" id="4577.A0A1D6E8T9"/>
<feature type="region of interest" description="Disordered" evidence="5">
    <location>
        <begin position="780"/>
        <end position="830"/>
    </location>
</feature>
<dbReference type="AlphaFoldDB" id="A0A1D6E8T9"/>
<dbReference type="InterPro" id="IPR036961">
    <property type="entry name" value="Kinesin_motor_dom_sf"/>
</dbReference>
<dbReference type="Gene3D" id="3.40.850.10">
    <property type="entry name" value="Kinesin motor domain"/>
    <property type="match status" value="1"/>
</dbReference>
<organism evidence="6">
    <name type="scientific">Zea mays</name>
    <name type="common">Maize</name>
    <dbReference type="NCBI Taxonomy" id="4577"/>
    <lineage>
        <taxon>Eukaryota</taxon>
        <taxon>Viridiplantae</taxon>
        <taxon>Streptophyta</taxon>
        <taxon>Embryophyta</taxon>
        <taxon>Tracheophyta</taxon>
        <taxon>Spermatophyta</taxon>
        <taxon>Magnoliopsida</taxon>
        <taxon>Liliopsida</taxon>
        <taxon>Poales</taxon>
        <taxon>Poaceae</taxon>
        <taxon>PACMAD clade</taxon>
        <taxon>Panicoideae</taxon>
        <taxon>Andropogonodae</taxon>
        <taxon>Andropogoneae</taxon>
        <taxon>Tripsacinae</taxon>
        <taxon>Zea</taxon>
    </lineage>
</organism>
<dbReference type="Pfam" id="PF00225">
    <property type="entry name" value="Kinesin"/>
    <property type="match status" value="1"/>
</dbReference>
<evidence type="ECO:0000313" key="6">
    <source>
        <dbReference type="EMBL" id="ONM16824.1"/>
    </source>
</evidence>
<dbReference type="PRINTS" id="PR00380">
    <property type="entry name" value="KINESINHEAVY"/>
</dbReference>
<dbReference type="SMR" id="A0A1D6E8T9"/>
<feature type="coiled-coil region" evidence="4">
    <location>
        <begin position="347"/>
        <end position="414"/>
    </location>
</feature>
<sequence length="1057" mass="117780">MARPAAGAHDVGMALRKAEEAGDCAEVRGGAMAAADGARRSRVPAGEAFRGGLLRGTAQRPRPLQGSQPRQSWRRPQGACQRNCGEKENVTTFFPCDSNEFFFSSSASPPKVVENPVITVQTFDGPAQSAIQYFENMRNFLVAVSAMNLLTFETSDIEKGGSSMKVVDCILCLKGYHEWKISGGIGIWRYGGIVKIASSSKRPASHLNRGGGSDQQMLEFVHLLSEVSLEESRVEEAQHSLFQRFVLQVVRAFLLEWGEAEDLPLDDMVIETVLEQACKEFTILLASHRNQVRSLLRKMMKDDNGTLSKMDLIETITKCLKENGECMSSSLRLPRGSHGHLDDVGLLENQQEGLEKLKMSFNEMKLQVESTRAEWEEDLRRLESYFEAQNHNAYQKLLEENRKLYNQVQDLKGSIRVYCRVKPFPKAQSDQRSTVDHIGENGEILIANPQKQGKDGRKIFTFNKIFGPSTSQSEVFADTQPLIRSVMDGYNVCIFAYGQTGSGKTYTMSGPDVTAEETWGVNYRSLNDLFEISQTRADSITYDVKVQMIEIYNEQVRDLLMTDGANKRYPFSYANIVPVKCAQDVLDLMKVGQRNRAVGSTALNERSSRSHSVLTVHVQGKEVISGSTLRGCLHLVDLAGSERVDKSEATGERLTEAKHINKSLSALGDVISALAQKSSHVPYRNSKLTQVLQDALGGQAKTLMFVHVNPETDSFSETMSTLKFAERVATIELGAARANKEAGQVKDLKEEIAKLKLALDEKENEVAQFKDLANRVTSEMRNARTRSPLTASMSLKPEVSQESSVDTCTSEIRSSSSGKQRRFRSPLSVRELDDKSPVISRELYLSARKYKTPSPPVRSSLSVERGSFAKIVENTGSIDCTPISKVEVPPKVWSSNSKTTPSSVLTAQSLRKFRDSEENRTKIPPAVRQSMAKNRSESTPKTHNEEKPANRHHSGTKARSEARNTRDSSEIENEFAGDEPTFHFNRTAKKLPTKVMSRQSQNIDVSVRASVRGEMEPLTEGRQRRNWSKPPHAERTNMPLPDIRRSVSLPRGKNPLV</sequence>
<feature type="compositionally biased region" description="Basic and acidic residues" evidence="5">
    <location>
        <begin position="934"/>
        <end position="949"/>
    </location>
</feature>
<dbReference type="PANTHER" id="PTHR47972:SF28">
    <property type="entry name" value="KINESIN-LIKE PROTEIN KLP-3"/>
    <property type="match status" value="1"/>
</dbReference>
<dbReference type="SUPFAM" id="SSF52540">
    <property type="entry name" value="P-loop containing nucleoside triphosphate hydrolases"/>
    <property type="match status" value="1"/>
</dbReference>
<dbReference type="ExpressionAtlas" id="A0A1D6E8T9">
    <property type="expression patterns" value="baseline and differential"/>
</dbReference>
<keyword evidence="4" id="KW-0175">Coiled coil</keyword>
<accession>A0A1D6E8T9</accession>
<keyword evidence="1" id="KW-0493">Microtubule</keyword>
<dbReference type="InParanoid" id="A0A1D6E8T9"/>
<dbReference type="Gene3D" id="1.10.418.10">
    <property type="entry name" value="Calponin-like domain"/>
    <property type="match status" value="1"/>
</dbReference>
<name>A0A1D6E8T9_MAIZE</name>
<dbReference type="SUPFAM" id="SSF47576">
    <property type="entry name" value="Calponin-homology domain, CH-domain"/>
    <property type="match status" value="1"/>
</dbReference>
<feature type="compositionally biased region" description="Polar residues" evidence="5">
    <location>
        <begin position="800"/>
        <end position="818"/>
    </location>
</feature>
<dbReference type="InterPro" id="IPR036872">
    <property type="entry name" value="CH_dom_sf"/>
</dbReference>
<dbReference type="FunFam" id="3.40.850.10:FF:000268">
    <property type="entry name" value="Kinesin KP1"/>
    <property type="match status" value="1"/>
</dbReference>
<evidence type="ECO:0000256" key="4">
    <source>
        <dbReference type="SAM" id="Coils"/>
    </source>
</evidence>
<comment type="similarity">
    <text evidence="3">Belongs to the TRAFAC class myosin-kinesin ATPase superfamily. Kinesin family.</text>
</comment>
<dbReference type="InterPro" id="IPR001752">
    <property type="entry name" value="Kinesin_motor_dom"/>
</dbReference>
<dbReference type="SMART" id="SM00129">
    <property type="entry name" value="KISc"/>
    <property type="match status" value="1"/>
</dbReference>
<feature type="coiled-coil region" evidence="4">
    <location>
        <begin position="738"/>
        <end position="779"/>
    </location>
</feature>
<keyword evidence="3" id="KW-0067">ATP-binding</keyword>
<dbReference type="EMBL" id="CM007648">
    <property type="protein sequence ID" value="ONM16824.1"/>
    <property type="molecule type" value="Genomic_DNA"/>
</dbReference>
<dbReference type="InterPro" id="IPR027417">
    <property type="entry name" value="P-loop_NTPase"/>
</dbReference>
<dbReference type="GO" id="GO:0005524">
    <property type="term" value="F:ATP binding"/>
    <property type="evidence" value="ECO:0007669"/>
    <property type="project" value="UniProtKB-UniRule"/>
</dbReference>
<feature type="compositionally biased region" description="Polar residues" evidence="5">
    <location>
        <begin position="780"/>
        <end position="793"/>
    </location>
</feature>
<feature type="compositionally biased region" description="Polar residues" evidence="5">
    <location>
        <begin position="893"/>
        <end position="909"/>
    </location>
</feature>
<dbReference type="PROSITE" id="PS50067">
    <property type="entry name" value="KINESIN_MOTOR_2"/>
    <property type="match status" value="1"/>
</dbReference>
<reference evidence="6" key="1">
    <citation type="submission" date="2015-12" db="EMBL/GenBank/DDBJ databases">
        <title>Update maize B73 reference genome by single molecule sequencing technologies.</title>
        <authorList>
            <consortium name="Maize Genome Sequencing Project"/>
            <person name="Ware D."/>
        </authorList>
    </citation>
    <scope>NUCLEOTIDE SEQUENCE [LARGE SCALE GENOMIC DNA]</scope>
    <source>
        <tissue evidence="6">Seedling</tissue>
    </source>
</reference>
<proteinExistence type="inferred from homology"/>
<dbReference type="IntAct" id="A0A1D6E8T9">
    <property type="interactions" value="2"/>
</dbReference>
<dbReference type="InterPro" id="IPR027640">
    <property type="entry name" value="Kinesin-like_fam"/>
</dbReference>
<keyword evidence="3" id="KW-0547">Nucleotide-binding</keyword>
<dbReference type="GO" id="GO:0008017">
    <property type="term" value="F:microtubule binding"/>
    <property type="evidence" value="ECO:0007669"/>
    <property type="project" value="InterPro"/>
</dbReference>
<dbReference type="GO" id="GO:0003777">
    <property type="term" value="F:microtubule motor activity"/>
    <property type="evidence" value="ECO:0007669"/>
    <property type="project" value="InterPro"/>
</dbReference>
<dbReference type="GO" id="GO:0007018">
    <property type="term" value="P:microtubule-based movement"/>
    <property type="evidence" value="ECO:0007669"/>
    <property type="project" value="InterPro"/>
</dbReference>